<comment type="caution">
    <text evidence="3">The sequence shown here is derived from an EMBL/GenBank/DDBJ whole genome shotgun (WGS) entry which is preliminary data.</text>
</comment>
<dbReference type="PANTHER" id="PTHR46696:SF1">
    <property type="entry name" value="CYTOCHROME P450 YJIB-RELATED"/>
    <property type="match status" value="1"/>
</dbReference>
<comment type="similarity">
    <text evidence="1 2">Belongs to the cytochrome P450 family.</text>
</comment>
<keyword evidence="2" id="KW-0560">Oxidoreductase</keyword>
<keyword evidence="2" id="KW-0503">Monooxygenase</keyword>
<dbReference type="InterPro" id="IPR036396">
    <property type="entry name" value="Cyt_P450_sf"/>
</dbReference>
<organism evidence="3 4">
    <name type="scientific">Amycolatopsis alkalitolerans</name>
    <dbReference type="NCBI Taxonomy" id="2547244"/>
    <lineage>
        <taxon>Bacteria</taxon>
        <taxon>Bacillati</taxon>
        <taxon>Actinomycetota</taxon>
        <taxon>Actinomycetes</taxon>
        <taxon>Pseudonocardiales</taxon>
        <taxon>Pseudonocardiaceae</taxon>
        <taxon>Amycolatopsis</taxon>
    </lineage>
</organism>
<dbReference type="CDD" id="cd11037">
    <property type="entry name" value="CYP199A2-like"/>
    <property type="match status" value="1"/>
</dbReference>
<dbReference type="GO" id="GO:0016705">
    <property type="term" value="F:oxidoreductase activity, acting on paired donors, with incorporation or reduction of molecular oxygen"/>
    <property type="evidence" value="ECO:0007669"/>
    <property type="project" value="InterPro"/>
</dbReference>
<evidence type="ECO:0000313" key="4">
    <source>
        <dbReference type="Proteomes" id="UP000305546"/>
    </source>
</evidence>
<dbReference type="InterPro" id="IPR017972">
    <property type="entry name" value="Cyt_P450_CS"/>
</dbReference>
<dbReference type="PANTHER" id="PTHR46696">
    <property type="entry name" value="P450, PUTATIVE (EUROFUNG)-RELATED"/>
    <property type="match status" value="1"/>
</dbReference>
<dbReference type="OrthoDB" id="9801155at2"/>
<dbReference type="GO" id="GO:0004497">
    <property type="term" value="F:monooxygenase activity"/>
    <property type="evidence" value="ECO:0007669"/>
    <property type="project" value="UniProtKB-KW"/>
</dbReference>
<accession>A0A5C4LRX2</accession>
<evidence type="ECO:0000313" key="3">
    <source>
        <dbReference type="EMBL" id="TNC18821.1"/>
    </source>
</evidence>
<dbReference type="RefSeq" id="WP_139100817.1">
    <property type="nucleotide sequence ID" value="NZ_VDFW01000060.1"/>
</dbReference>
<dbReference type="SUPFAM" id="SSF48264">
    <property type="entry name" value="Cytochrome P450"/>
    <property type="match status" value="1"/>
</dbReference>
<sequence length="375" mass="41260">MHAALREAGPVVYLDRYDVYAMARYAEVHAALTDWQGFQSAAGVGLSNFRVEKPWRPPSLLLEADPPLHDAPRVVLSKILGPRALRKLRAAWFADAEDLVDKVLVQTEFDAVTALAEAFPLRVFPDAVGISKTGREHLLPYGDHAFNAFGPVNDLVEKGAPRVAELSAWVNSQCAREALTEDGFGARIWAAADHGDITHEQAPLVVRSLLTAGVDTTVHGIAALLYAFATNPEQWLRLREQPATLARVAFDEAVRWESPVQTFFRTATRELEIGGVTIPEGRKILMFLGAANRDPRRWADPDSFDLSRDPSGQVGFGMGIHQCAGQHVARLEAEALLTALAARVERFELAGPARRHHNNTLRAWGSLPMRIHLIG</sequence>
<gene>
    <name evidence="3" type="ORF">FG385_33400</name>
</gene>
<dbReference type="Gene3D" id="1.10.630.10">
    <property type="entry name" value="Cytochrome P450"/>
    <property type="match status" value="1"/>
</dbReference>
<proteinExistence type="inferred from homology"/>
<dbReference type="Pfam" id="PF00067">
    <property type="entry name" value="p450"/>
    <property type="match status" value="1"/>
</dbReference>
<dbReference type="PRINTS" id="PR00359">
    <property type="entry name" value="BP450"/>
</dbReference>
<dbReference type="AlphaFoldDB" id="A0A5C4LRX2"/>
<evidence type="ECO:0000256" key="1">
    <source>
        <dbReference type="ARBA" id="ARBA00010617"/>
    </source>
</evidence>
<reference evidence="3 4" key="1">
    <citation type="submission" date="2019-06" db="EMBL/GenBank/DDBJ databases">
        <title>Amycolatopsis alkalitolerans sp. nov., isolated from Gastrodia elata Blume.</title>
        <authorList>
            <person name="Narsing Rao M.P."/>
            <person name="Li W.J."/>
        </authorList>
    </citation>
    <scope>NUCLEOTIDE SEQUENCE [LARGE SCALE GENOMIC DNA]</scope>
    <source>
        <strain evidence="3 4">SYSUP0005</strain>
    </source>
</reference>
<dbReference type="EMBL" id="VDFW01000060">
    <property type="protein sequence ID" value="TNC18821.1"/>
    <property type="molecule type" value="Genomic_DNA"/>
</dbReference>
<dbReference type="PROSITE" id="PS00086">
    <property type="entry name" value="CYTOCHROME_P450"/>
    <property type="match status" value="1"/>
</dbReference>
<keyword evidence="2" id="KW-0408">Iron</keyword>
<protein>
    <submittedName>
        <fullName evidence="3">Cytochrome P450</fullName>
    </submittedName>
</protein>
<dbReference type="GO" id="GO:0020037">
    <property type="term" value="F:heme binding"/>
    <property type="evidence" value="ECO:0007669"/>
    <property type="project" value="InterPro"/>
</dbReference>
<dbReference type="Proteomes" id="UP000305546">
    <property type="component" value="Unassembled WGS sequence"/>
</dbReference>
<keyword evidence="4" id="KW-1185">Reference proteome</keyword>
<name>A0A5C4LRX2_9PSEU</name>
<dbReference type="GO" id="GO:0005506">
    <property type="term" value="F:iron ion binding"/>
    <property type="evidence" value="ECO:0007669"/>
    <property type="project" value="InterPro"/>
</dbReference>
<keyword evidence="2" id="KW-0349">Heme</keyword>
<dbReference type="InterPro" id="IPR001128">
    <property type="entry name" value="Cyt_P450"/>
</dbReference>
<evidence type="ECO:0000256" key="2">
    <source>
        <dbReference type="RuleBase" id="RU000461"/>
    </source>
</evidence>
<keyword evidence="2" id="KW-0479">Metal-binding</keyword>
<dbReference type="InterPro" id="IPR002397">
    <property type="entry name" value="Cyt_P450_B"/>
</dbReference>